<accession>A0A7Y0A4Z9</accession>
<proteinExistence type="predicted"/>
<dbReference type="Gene3D" id="3.40.50.300">
    <property type="entry name" value="P-loop containing nucleotide triphosphate hydrolases"/>
    <property type="match status" value="2"/>
</dbReference>
<gene>
    <name evidence="2" type="ORF">HHL20_05345</name>
</gene>
<keyword evidence="1" id="KW-0175">Coiled coil</keyword>
<dbReference type="RefSeq" id="WP_169230135.1">
    <property type="nucleotide sequence ID" value="NZ_JABBGF010000001.1"/>
</dbReference>
<evidence type="ECO:0008006" key="4">
    <source>
        <dbReference type="Google" id="ProtNLM"/>
    </source>
</evidence>
<evidence type="ECO:0000313" key="2">
    <source>
        <dbReference type="EMBL" id="NML56762.1"/>
    </source>
</evidence>
<feature type="coiled-coil region" evidence="1">
    <location>
        <begin position="164"/>
        <end position="198"/>
    </location>
</feature>
<evidence type="ECO:0000313" key="3">
    <source>
        <dbReference type="Proteomes" id="UP000552615"/>
    </source>
</evidence>
<dbReference type="InterPro" id="IPR027417">
    <property type="entry name" value="P-loop_NTPase"/>
</dbReference>
<dbReference type="AlphaFoldDB" id="A0A7Y0A4Z9"/>
<dbReference type="SUPFAM" id="SSF52540">
    <property type="entry name" value="P-loop containing nucleoside triphosphate hydrolases"/>
    <property type="match status" value="1"/>
</dbReference>
<sequence>MSDFKLLAIRPLKGCHKRFVKNLNPGTIYPIYNSYSFLDSKGLPITGINNKDVVSIKKDSTFPNKIYNQSSQDGKSLRISVSAIAGKNGSGKSTLVELLFSCIYLHCINTDILKPNLNTIISANKELEDEKLNFRLRELDLARSERDLRKWITDKENVNDPEFLKNVENKLLSFTTQKRDLQERKKFLNDELKANKIREADILSFRKDLKAEIYFELNGAYNRLLLDLDATPLTNIIDADNPLSKPRAISKNLSSYFFYTIAVNHSHYALNSHHVGDWINSLFHKNDGYTAPIVINPMRTEGNFNINSEMNFARYRLLANKLHEWNIADYNEKVFVSDDRFINKVIFKLNRNKIEAIPKHVRFINNELTAPLRERNLLITFLADYLNFRQQKKLMTVDFELKDIICNYIINKIDSIPVKYPWFGTGYQFSEKTPFIQNTKFFKDLFDDGSHITYKLKQAVHFLVYCLETKGEEMFSVKKSQLQGKYGILFNYGLEEIFEWSNGTAKSNIMTRLPPSIFDIDFELSDSNKHLSKFTDLSSGEQQMIHTLQSVIYHINNLQSAHSGRGKRSKYTAINIVYDEIELYFHPEYQRRFIDRLLRELKGLSQRESTRITSVNILLLTHSPFILSDLPSENILLLEPSPKTGRAIPKIPASQTFAANINDLLADGFFITGTLMGEFAENKIKDAINRIKKSEMMPDDSALLQNIGDSFLKASLDNFKNRNND</sequence>
<dbReference type="InterPro" id="IPR051396">
    <property type="entry name" value="Bact_Antivir_Def_Nuclease"/>
</dbReference>
<organism evidence="2 3">
    <name type="scientific">Chryseobacterium cheonjiense</name>
    <dbReference type="NCBI Taxonomy" id="2728845"/>
    <lineage>
        <taxon>Bacteria</taxon>
        <taxon>Pseudomonadati</taxon>
        <taxon>Bacteroidota</taxon>
        <taxon>Flavobacteriia</taxon>
        <taxon>Flavobacteriales</taxon>
        <taxon>Weeksellaceae</taxon>
        <taxon>Chryseobacterium group</taxon>
        <taxon>Chryseobacterium</taxon>
    </lineage>
</organism>
<dbReference type="Proteomes" id="UP000552615">
    <property type="component" value="Unassembled WGS sequence"/>
</dbReference>
<comment type="caution">
    <text evidence="2">The sequence shown here is derived from an EMBL/GenBank/DDBJ whole genome shotgun (WGS) entry which is preliminary data.</text>
</comment>
<dbReference type="PANTHER" id="PTHR43581">
    <property type="entry name" value="ATP/GTP PHOSPHATASE"/>
    <property type="match status" value="1"/>
</dbReference>
<dbReference type="PANTHER" id="PTHR43581:SF2">
    <property type="entry name" value="EXCINUCLEASE ATPASE SUBUNIT"/>
    <property type="match status" value="1"/>
</dbReference>
<protein>
    <recommendedName>
        <fullName evidence="4">ATPase AAA-type core domain-containing protein</fullName>
    </recommendedName>
</protein>
<reference evidence="2 3" key="1">
    <citation type="submission" date="2020-04" db="EMBL/GenBank/DDBJ databases">
        <title>Chryseobacterium sp. RJ-7-14 sp. nov., isolated from Jeju soil.</title>
        <authorList>
            <person name="Dahal R.H."/>
            <person name="Chaudhary D.K."/>
        </authorList>
    </citation>
    <scope>NUCLEOTIDE SEQUENCE [LARGE SCALE GENOMIC DNA]</scope>
    <source>
        <strain evidence="2 3">RJ-7-14</strain>
    </source>
</reference>
<evidence type="ECO:0000256" key="1">
    <source>
        <dbReference type="SAM" id="Coils"/>
    </source>
</evidence>
<keyword evidence="3" id="KW-1185">Reference proteome</keyword>
<dbReference type="EMBL" id="JABBGF010000001">
    <property type="protein sequence ID" value="NML56762.1"/>
    <property type="molecule type" value="Genomic_DNA"/>
</dbReference>
<name>A0A7Y0A4Z9_9FLAO</name>